<evidence type="ECO:0000256" key="2">
    <source>
        <dbReference type="ARBA" id="ARBA00022605"/>
    </source>
</evidence>
<dbReference type="NCBIfam" id="NF002874">
    <property type="entry name" value="PRK03244.1"/>
    <property type="match status" value="1"/>
</dbReference>
<feature type="compositionally biased region" description="Basic and acidic residues" evidence="6">
    <location>
        <begin position="9"/>
        <end position="20"/>
    </location>
</feature>
<dbReference type="Pfam" id="PF00202">
    <property type="entry name" value="Aminotran_3"/>
    <property type="match status" value="1"/>
</dbReference>
<feature type="binding site" evidence="5">
    <location>
        <begin position="265"/>
        <end position="268"/>
    </location>
    <ligand>
        <name>pyridoxal 5'-phosphate</name>
        <dbReference type="ChEBI" id="CHEBI:597326"/>
    </ligand>
</feature>
<reference evidence="8" key="1">
    <citation type="submission" date="2016-08" db="EMBL/GenBank/DDBJ databases">
        <authorList>
            <person name="Varghese N."/>
            <person name="Submissions Spin"/>
        </authorList>
    </citation>
    <scope>NUCLEOTIDE SEQUENCE [LARGE SCALE GENOMIC DNA]</scope>
    <source>
        <strain evidence="8">R-52791</strain>
    </source>
</reference>
<dbReference type="PANTHER" id="PTHR11986:SF79">
    <property type="entry name" value="ACETYLORNITHINE AMINOTRANSFERASE, MITOCHONDRIAL"/>
    <property type="match status" value="1"/>
</dbReference>
<dbReference type="HAMAP" id="MF_01107">
    <property type="entry name" value="ArgD_aminotrans_3"/>
    <property type="match status" value="1"/>
</dbReference>
<dbReference type="NCBIfam" id="TIGR00707">
    <property type="entry name" value="argD"/>
    <property type="match status" value="1"/>
</dbReference>
<dbReference type="Gene3D" id="3.90.1150.10">
    <property type="entry name" value="Aspartate Aminotransferase, domain 1"/>
    <property type="match status" value="1"/>
</dbReference>
<feature type="binding site" evidence="5">
    <location>
        <position position="176"/>
    </location>
    <ligand>
        <name>N(2)-acetyl-L-ornithine</name>
        <dbReference type="ChEBI" id="CHEBI:57805"/>
    </ligand>
</feature>
<feature type="binding site" evidence="5">
    <location>
        <position position="328"/>
    </location>
    <ligand>
        <name>pyridoxal 5'-phosphate</name>
        <dbReference type="ChEBI" id="CHEBI:597326"/>
    </ligand>
</feature>
<dbReference type="EC" id="2.6.1.11" evidence="5"/>
<dbReference type="PIRSF" id="PIRSF000521">
    <property type="entry name" value="Transaminase_4ab_Lys_Orn"/>
    <property type="match status" value="1"/>
</dbReference>
<feature type="binding site" evidence="5">
    <location>
        <position position="327"/>
    </location>
    <ligand>
        <name>N(2)-acetyl-L-ornithine</name>
        <dbReference type="ChEBI" id="CHEBI:57805"/>
    </ligand>
</feature>
<dbReference type="FunFam" id="3.40.640.10:FF:000004">
    <property type="entry name" value="Acetylornithine aminotransferase"/>
    <property type="match status" value="1"/>
</dbReference>
<dbReference type="STRING" id="1505727.GA0061077_0363"/>
<feature type="binding site" evidence="5">
    <location>
        <position position="173"/>
    </location>
    <ligand>
        <name>pyridoxal 5'-phosphate</name>
        <dbReference type="ChEBI" id="CHEBI:597326"/>
    </ligand>
</feature>
<dbReference type="GO" id="GO:0003992">
    <property type="term" value="F:N2-acetyl-L-ornithine:2-oxoglutarate 5-aminotransferase activity"/>
    <property type="evidence" value="ECO:0007669"/>
    <property type="project" value="UniProtKB-UniRule"/>
</dbReference>
<dbReference type="PROSITE" id="PS00600">
    <property type="entry name" value="AA_TRANSFER_CLASS_3"/>
    <property type="match status" value="1"/>
</dbReference>
<keyword evidence="4 5" id="KW-0663">Pyridoxal phosphate</keyword>
<comment type="cofactor">
    <cofactor evidence="5">
        <name>pyridoxal 5'-phosphate</name>
        <dbReference type="ChEBI" id="CHEBI:597326"/>
    </cofactor>
    <text evidence="5">Binds 1 pyridoxal phosphate per subunit.</text>
</comment>
<evidence type="ECO:0000256" key="1">
    <source>
        <dbReference type="ARBA" id="ARBA00022576"/>
    </source>
</evidence>
<keyword evidence="8" id="KW-1185">Reference proteome</keyword>
<feature type="region of interest" description="Disordered" evidence="6">
    <location>
        <begin position="1"/>
        <end position="23"/>
    </location>
</feature>
<comment type="catalytic activity">
    <reaction evidence="5">
        <text>N(2)-acetyl-L-ornithine + 2-oxoglutarate = N-acetyl-L-glutamate 5-semialdehyde + L-glutamate</text>
        <dbReference type="Rhea" id="RHEA:18049"/>
        <dbReference type="ChEBI" id="CHEBI:16810"/>
        <dbReference type="ChEBI" id="CHEBI:29123"/>
        <dbReference type="ChEBI" id="CHEBI:29985"/>
        <dbReference type="ChEBI" id="CHEBI:57805"/>
        <dbReference type="EC" id="2.6.1.11"/>
    </reaction>
</comment>
<dbReference type="Gene3D" id="3.40.640.10">
    <property type="entry name" value="Type I PLP-dependent aspartate aminotransferase-like (Major domain)"/>
    <property type="match status" value="1"/>
</dbReference>
<evidence type="ECO:0000256" key="3">
    <source>
        <dbReference type="ARBA" id="ARBA00022679"/>
    </source>
</evidence>
<dbReference type="RefSeq" id="WP_091847217.1">
    <property type="nucleotide sequence ID" value="NZ_FMBL01000001.1"/>
</dbReference>
<dbReference type="CDD" id="cd00610">
    <property type="entry name" value="OAT_like"/>
    <property type="match status" value="1"/>
</dbReference>
<name>A0A1C4H209_9BIFI</name>
<protein>
    <recommendedName>
        <fullName evidence="5">Acetylornithine aminotransferase</fullName>
        <shortName evidence="5">ACOAT</shortName>
        <ecNumber evidence="5">2.6.1.11</ecNumber>
    </recommendedName>
</protein>
<comment type="subunit">
    <text evidence="5">Homodimer.</text>
</comment>
<dbReference type="InterPro" id="IPR004636">
    <property type="entry name" value="AcOrn/SuccOrn_fam"/>
</dbReference>
<keyword evidence="2 5" id="KW-0028">Amino-acid biosynthesis</keyword>
<dbReference type="AlphaFoldDB" id="A0A1C4H209"/>
<organism evidence="7 8">
    <name type="scientific">Bifidobacterium commune</name>
    <dbReference type="NCBI Taxonomy" id="1505727"/>
    <lineage>
        <taxon>Bacteria</taxon>
        <taxon>Bacillati</taxon>
        <taxon>Actinomycetota</taxon>
        <taxon>Actinomycetes</taxon>
        <taxon>Bifidobacteriales</taxon>
        <taxon>Bifidobacteriaceae</taxon>
        <taxon>Bifidobacterium</taxon>
    </lineage>
</organism>
<dbReference type="GO" id="GO:0005737">
    <property type="term" value="C:cytoplasm"/>
    <property type="evidence" value="ECO:0007669"/>
    <property type="project" value="UniProtKB-SubCell"/>
</dbReference>
<dbReference type="GO" id="GO:0006526">
    <property type="term" value="P:L-arginine biosynthetic process"/>
    <property type="evidence" value="ECO:0007669"/>
    <property type="project" value="UniProtKB-UniRule"/>
</dbReference>
<sequence length="445" mass="47759">MNRNNLRRKLTDDAKCKSETRTSTIGPQSEDWITVYERVHTHAFGTPLRVMDHGKGMRVWDVDGNEYLDFLAGIAVNSLGYAHPKWVSALRDQAGKVAHVSNYFASVPQIELAEKLLEIAGAPGGSRVYFANSGAEANEAAIKMARLYGRSLAEDNAENSEQTVRIIALTQAFHGRTMGALSATWKPSIRESFEPLLPAVEFVEAGDLSALGAAFDKENDKNAGPVAAVMVELIQGEAGVRPLDPEYVKGVRRLCDEYRALLIVDEVQTGIGRTGQWFAFQRDDLSGGINPDIITFAKGVAGGFPMGGMIAFGKPLASLFSHGLHGSTFAGGPLAASAGLATLRTIEEEKLLGNAEDRGQQLRKAVISCGNPLFVSVRGRGLLDAIELSHPCAHAAMEWALDHGLIVNAVARDALRLAPPLIASAADVREAVSILSRVPVDLPDD</sequence>
<dbReference type="PANTHER" id="PTHR11986">
    <property type="entry name" value="AMINOTRANSFERASE CLASS III"/>
    <property type="match status" value="1"/>
</dbReference>
<evidence type="ECO:0000256" key="6">
    <source>
        <dbReference type="SAM" id="MobiDB-lite"/>
    </source>
</evidence>
<keyword evidence="3 5" id="KW-0808">Transferase</keyword>
<comment type="miscellaneous">
    <text evidence="5">May also have succinyldiaminopimelate aminotransferase activity, thus carrying out the corresponding step in lysine biosynthesis.</text>
</comment>
<dbReference type="InterPro" id="IPR015421">
    <property type="entry name" value="PyrdxlP-dep_Trfase_major"/>
</dbReference>
<dbReference type="InterPro" id="IPR015424">
    <property type="entry name" value="PyrdxlP-dep_Trfase"/>
</dbReference>
<dbReference type="InterPro" id="IPR050103">
    <property type="entry name" value="Class-III_PLP-dep_AT"/>
</dbReference>
<dbReference type="InterPro" id="IPR049704">
    <property type="entry name" value="Aminotrans_3_PPA_site"/>
</dbReference>
<dbReference type="Proteomes" id="UP000242610">
    <property type="component" value="Unassembled WGS sequence"/>
</dbReference>
<dbReference type="OrthoDB" id="9801052at2"/>
<dbReference type="InterPro" id="IPR015422">
    <property type="entry name" value="PyrdxlP-dep_Trfase_small"/>
</dbReference>
<gene>
    <name evidence="5" type="primary">argD</name>
    <name evidence="7" type="ORF">GA0061077_0363</name>
</gene>
<keyword evidence="5" id="KW-0055">Arginine biosynthesis</keyword>
<evidence type="ECO:0000256" key="5">
    <source>
        <dbReference type="HAMAP-Rule" id="MF_01107"/>
    </source>
</evidence>
<accession>A0A1C4H209</accession>
<comment type="pathway">
    <text evidence="5">Amino-acid biosynthesis; L-arginine biosynthesis; N(2)-acetyl-L-ornithine from L-glutamate: step 4/4.</text>
</comment>
<evidence type="ECO:0000256" key="4">
    <source>
        <dbReference type="ARBA" id="ARBA00022898"/>
    </source>
</evidence>
<dbReference type="GO" id="GO:0030170">
    <property type="term" value="F:pyridoxal phosphate binding"/>
    <property type="evidence" value="ECO:0007669"/>
    <property type="project" value="InterPro"/>
</dbReference>
<feature type="binding site" evidence="5">
    <location>
        <begin position="134"/>
        <end position="135"/>
    </location>
    <ligand>
        <name>pyridoxal 5'-phosphate</name>
        <dbReference type="ChEBI" id="CHEBI:597326"/>
    </ligand>
</feature>
<dbReference type="SUPFAM" id="SSF53383">
    <property type="entry name" value="PLP-dependent transferases"/>
    <property type="match status" value="1"/>
</dbReference>
<keyword evidence="5" id="KW-0963">Cytoplasm</keyword>
<dbReference type="UniPathway" id="UPA00068">
    <property type="reaction ID" value="UER00109"/>
</dbReference>
<feature type="modified residue" description="N6-(pyridoxal phosphate)lysine" evidence="5">
    <location>
        <position position="298"/>
    </location>
</feature>
<dbReference type="EMBL" id="FMBL01000001">
    <property type="protein sequence ID" value="SCC78658.1"/>
    <property type="molecule type" value="Genomic_DNA"/>
</dbReference>
<comment type="subcellular location">
    <subcellularLocation>
        <location evidence="5">Cytoplasm</location>
    </subcellularLocation>
</comment>
<evidence type="ECO:0000313" key="7">
    <source>
        <dbReference type="EMBL" id="SCC78658.1"/>
    </source>
</evidence>
<dbReference type="InterPro" id="IPR005814">
    <property type="entry name" value="Aminotrans_3"/>
</dbReference>
<evidence type="ECO:0000313" key="8">
    <source>
        <dbReference type="Proteomes" id="UP000242610"/>
    </source>
</evidence>
<keyword evidence="1 5" id="KW-0032">Aminotransferase</keyword>
<proteinExistence type="inferred from homology"/>
<dbReference type="GO" id="GO:0042802">
    <property type="term" value="F:identical protein binding"/>
    <property type="evidence" value="ECO:0007669"/>
    <property type="project" value="TreeGrafter"/>
</dbReference>
<comment type="similarity">
    <text evidence="5">Belongs to the class-III pyridoxal-phosphate-dependent aminotransferase family. ArgD subfamily.</text>
</comment>